<dbReference type="InterPro" id="IPR008949">
    <property type="entry name" value="Isoprenoid_synthase_dom_sf"/>
</dbReference>
<dbReference type="Pfam" id="PF00494">
    <property type="entry name" value="SQS_PSY"/>
    <property type="match status" value="1"/>
</dbReference>
<keyword evidence="4" id="KW-0496">Mitochondrion</keyword>
<keyword evidence="8" id="KW-1185">Reference proteome</keyword>
<gene>
    <name evidence="7" type="ORF">CXG81DRAFT_5457</name>
</gene>
<organism evidence="7 8">
    <name type="scientific">Caulochytrium protostelioides</name>
    <dbReference type="NCBI Taxonomy" id="1555241"/>
    <lineage>
        <taxon>Eukaryota</taxon>
        <taxon>Fungi</taxon>
        <taxon>Fungi incertae sedis</taxon>
        <taxon>Chytridiomycota</taxon>
        <taxon>Chytridiomycota incertae sedis</taxon>
        <taxon>Chytridiomycetes</taxon>
        <taxon>Caulochytriales</taxon>
        <taxon>Caulochytriaceae</taxon>
        <taxon>Caulochytrium</taxon>
    </lineage>
</organism>
<proteinExistence type="inferred from homology"/>
<dbReference type="InterPro" id="IPR002060">
    <property type="entry name" value="Squ/phyt_synthse"/>
</dbReference>
<reference evidence="8" key="1">
    <citation type="journal article" date="2018" name="Nat. Microbiol.">
        <title>Leveraging single-cell genomics to expand the fungal tree of life.</title>
        <authorList>
            <person name="Ahrendt S.R."/>
            <person name="Quandt C.A."/>
            <person name="Ciobanu D."/>
            <person name="Clum A."/>
            <person name="Salamov A."/>
            <person name="Andreopoulos B."/>
            <person name="Cheng J.F."/>
            <person name="Woyke T."/>
            <person name="Pelin A."/>
            <person name="Henrissat B."/>
            <person name="Reynolds N.K."/>
            <person name="Benny G.L."/>
            <person name="Smith M.E."/>
            <person name="James T.Y."/>
            <person name="Grigoriev I.V."/>
        </authorList>
    </citation>
    <scope>NUCLEOTIDE SEQUENCE [LARGE SCALE GENOMIC DNA]</scope>
    <source>
        <strain evidence="8">ATCC 52028</strain>
    </source>
</reference>
<dbReference type="SUPFAM" id="SSF48576">
    <property type="entry name" value="Terpenoid synthases"/>
    <property type="match status" value="1"/>
</dbReference>
<feature type="non-terminal residue" evidence="7">
    <location>
        <position position="1"/>
    </location>
</feature>
<feature type="non-terminal residue" evidence="7">
    <location>
        <position position="148"/>
    </location>
</feature>
<comment type="similarity">
    <text evidence="6">Belongs to the NDUFAF6 family.</text>
</comment>
<dbReference type="GO" id="GO:0005743">
    <property type="term" value="C:mitochondrial inner membrane"/>
    <property type="evidence" value="ECO:0007669"/>
    <property type="project" value="UniProtKB-SubCell"/>
</dbReference>
<evidence type="ECO:0000256" key="5">
    <source>
        <dbReference type="ARBA" id="ARBA00023136"/>
    </source>
</evidence>
<evidence type="ECO:0000256" key="4">
    <source>
        <dbReference type="ARBA" id="ARBA00023128"/>
    </source>
</evidence>
<evidence type="ECO:0000313" key="8">
    <source>
        <dbReference type="Proteomes" id="UP000274922"/>
    </source>
</evidence>
<accession>A0A4P9X9R5</accession>
<comment type="subcellular location">
    <subcellularLocation>
        <location evidence="1">Mitochondrion inner membrane</location>
    </subcellularLocation>
</comment>
<protein>
    <recommendedName>
        <fullName evidence="9">Terpenoid synthase</fullName>
    </recommendedName>
</protein>
<evidence type="ECO:0000256" key="2">
    <source>
        <dbReference type="ARBA" id="ARBA00022792"/>
    </source>
</evidence>
<keyword evidence="5" id="KW-0472">Membrane</keyword>
<dbReference type="PANTHER" id="PTHR21181:SF13">
    <property type="entry name" value="NADH DEHYDROGENASE (UBIQUINONE) COMPLEX I, ASSEMBLY FACTOR 6"/>
    <property type="match status" value="1"/>
</dbReference>
<evidence type="ECO:0008006" key="9">
    <source>
        <dbReference type="Google" id="ProtNLM"/>
    </source>
</evidence>
<dbReference type="AlphaFoldDB" id="A0A4P9X9R5"/>
<dbReference type="GO" id="GO:0032981">
    <property type="term" value="P:mitochondrial respiratory chain complex I assembly"/>
    <property type="evidence" value="ECO:0007669"/>
    <property type="project" value="TreeGrafter"/>
</dbReference>
<keyword evidence="3" id="KW-0809">Transit peptide</keyword>
<dbReference type="EMBL" id="ML014153">
    <property type="protein sequence ID" value="RKP02068.1"/>
    <property type="molecule type" value="Genomic_DNA"/>
</dbReference>
<dbReference type="PANTHER" id="PTHR21181">
    <property type="match status" value="1"/>
</dbReference>
<dbReference type="STRING" id="1555241.A0A4P9X9R5"/>
<evidence type="ECO:0000256" key="1">
    <source>
        <dbReference type="ARBA" id="ARBA00004273"/>
    </source>
</evidence>
<sequence>RLTRHFVRTMLSAREGNLSDVPPATLDALETYAEQTASQLLYLSLEAAVQTAAPSTLAPSHVGKAAGIMTVLRGIPGQLAHQRCYLPLDVMAQHRLSLEALARLAQGEADPARSADGPDADTRSRLADAVFDVATRANDHVITARTHL</sequence>
<name>A0A4P9X9R5_9FUNG</name>
<dbReference type="OrthoDB" id="270318at2759"/>
<dbReference type="Gene3D" id="1.10.600.10">
    <property type="entry name" value="Farnesyl Diphosphate Synthase"/>
    <property type="match status" value="1"/>
</dbReference>
<keyword evidence="2" id="KW-0999">Mitochondrion inner membrane</keyword>
<evidence type="ECO:0000256" key="6">
    <source>
        <dbReference type="ARBA" id="ARBA00038273"/>
    </source>
</evidence>
<evidence type="ECO:0000313" key="7">
    <source>
        <dbReference type="EMBL" id="RKP02068.1"/>
    </source>
</evidence>
<evidence type="ECO:0000256" key="3">
    <source>
        <dbReference type="ARBA" id="ARBA00022946"/>
    </source>
</evidence>
<dbReference type="Proteomes" id="UP000274922">
    <property type="component" value="Unassembled WGS sequence"/>
</dbReference>